<name>A0A1N6X1R0_9ACTN</name>
<dbReference type="InterPro" id="IPR051159">
    <property type="entry name" value="Hexapeptide_acetyltransf"/>
</dbReference>
<gene>
    <name evidence="3" type="ORF">SAMN05444858_105189</name>
</gene>
<dbReference type="GO" id="GO:0008374">
    <property type="term" value="F:O-acyltransferase activity"/>
    <property type="evidence" value="ECO:0007669"/>
    <property type="project" value="TreeGrafter"/>
</dbReference>
<dbReference type="AlphaFoldDB" id="A0A1N6X1R0"/>
<organism evidence="3 4">
    <name type="scientific">Micromonospora avicenniae</name>
    <dbReference type="NCBI Taxonomy" id="1198245"/>
    <lineage>
        <taxon>Bacteria</taxon>
        <taxon>Bacillati</taxon>
        <taxon>Actinomycetota</taxon>
        <taxon>Actinomycetes</taxon>
        <taxon>Micromonosporales</taxon>
        <taxon>Micromonosporaceae</taxon>
        <taxon>Micromonospora</taxon>
    </lineage>
</organism>
<dbReference type="CDD" id="cd04647">
    <property type="entry name" value="LbH_MAT_like"/>
    <property type="match status" value="1"/>
</dbReference>
<keyword evidence="2 3" id="KW-0808">Transferase</keyword>
<comment type="similarity">
    <text evidence="1">Belongs to the transferase hexapeptide repeat family.</text>
</comment>
<reference evidence="3 4" key="1">
    <citation type="submission" date="2017-01" db="EMBL/GenBank/DDBJ databases">
        <authorList>
            <person name="Mah S.A."/>
            <person name="Swanson W.J."/>
            <person name="Moy G.W."/>
            <person name="Vacquier V.D."/>
        </authorList>
    </citation>
    <scope>NUCLEOTIDE SEQUENCE [LARGE SCALE GENOMIC DNA]</scope>
    <source>
        <strain evidence="3 4">DSM 45758</strain>
    </source>
</reference>
<dbReference type="Gene3D" id="2.160.10.10">
    <property type="entry name" value="Hexapeptide repeat proteins"/>
    <property type="match status" value="1"/>
</dbReference>
<protein>
    <submittedName>
        <fullName evidence="3">Transferase hexapeptide (Six repeat-containing protein)</fullName>
    </submittedName>
</protein>
<dbReference type="InterPro" id="IPR011004">
    <property type="entry name" value="Trimer_LpxA-like_sf"/>
</dbReference>
<evidence type="ECO:0000313" key="3">
    <source>
        <dbReference type="EMBL" id="SIQ96288.1"/>
    </source>
</evidence>
<dbReference type="OrthoDB" id="193659at2"/>
<dbReference type="PANTHER" id="PTHR23416:SF23">
    <property type="entry name" value="ACETYLTRANSFERASE C18B11.09C-RELATED"/>
    <property type="match status" value="1"/>
</dbReference>
<accession>A0A1N6X1R0</accession>
<dbReference type="EMBL" id="FTNF01000005">
    <property type="protein sequence ID" value="SIQ96288.1"/>
    <property type="molecule type" value="Genomic_DNA"/>
</dbReference>
<dbReference type="SUPFAM" id="SSF51161">
    <property type="entry name" value="Trimeric LpxA-like enzymes"/>
    <property type="match status" value="1"/>
</dbReference>
<sequence>MNGRVKFYGMSLGMFGSEPWLITLGDNVHITAGVQFVTHDGGTLILRKEHPDLEWTAPIVVGDDVYIGMRSLILPGVSIGNRCVIGAGAVVTADIPDNTVAVGVPARPVRTTDEYLARLQAKSLRVGHLPAQAKAEAIKRIYGIATS</sequence>
<dbReference type="STRING" id="1198245.SAMN05444858_105189"/>
<proteinExistence type="inferred from homology"/>
<dbReference type="GO" id="GO:0005829">
    <property type="term" value="C:cytosol"/>
    <property type="evidence" value="ECO:0007669"/>
    <property type="project" value="TreeGrafter"/>
</dbReference>
<dbReference type="PANTHER" id="PTHR23416">
    <property type="entry name" value="SIALIC ACID SYNTHASE-RELATED"/>
    <property type="match status" value="1"/>
</dbReference>
<keyword evidence="4" id="KW-1185">Reference proteome</keyword>
<dbReference type="Proteomes" id="UP000186004">
    <property type="component" value="Unassembled WGS sequence"/>
</dbReference>
<dbReference type="Pfam" id="PF00132">
    <property type="entry name" value="Hexapep"/>
    <property type="match status" value="1"/>
</dbReference>
<evidence type="ECO:0000256" key="2">
    <source>
        <dbReference type="ARBA" id="ARBA00022679"/>
    </source>
</evidence>
<evidence type="ECO:0000256" key="1">
    <source>
        <dbReference type="ARBA" id="ARBA00007274"/>
    </source>
</evidence>
<dbReference type="InterPro" id="IPR001451">
    <property type="entry name" value="Hexapep"/>
</dbReference>
<evidence type="ECO:0000313" key="4">
    <source>
        <dbReference type="Proteomes" id="UP000186004"/>
    </source>
</evidence>